<keyword evidence="2" id="KW-0433">Leucine-rich repeat</keyword>
<dbReference type="PANTHER" id="PTHR24365:SF541">
    <property type="entry name" value="PROTEIN TOLL-RELATED"/>
    <property type="match status" value="1"/>
</dbReference>
<dbReference type="InterPro" id="IPR001611">
    <property type="entry name" value="Leu-rich_rpt"/>
</dbReference>
<feature type="chain" id="PRO_5040288438" evidence="10">
    <location>
        <begin position="21"/>
        <end position="329"/>
    </location>
</feature>
<evidence type="ECO:0000256" key="9">
    <source>
        <dbReference type="SAM" id="Phobius"/>
    </source>
</evidence>
<reference evidence="11" key="1">
    <citation type="submission" date="2022-01" db="EMBL/GenBank/DDBJ databases">
        <authorList>
            <person name="King R."/>
        </authorList>
    </citation>
    <scope>NUCLEOTIDE SEQUENCE</scope>
</reference>
<keyword evidence="12" id="KW-1185">Reference proteome</keyword>
<keyword evidence="8" id="KW-0325">Glycoprotein</keyword>
<evidence type="ECO:0000256" key="2">
    <source>
        <dbReference type="ARBA" id="ARBA00022614"/>
    </source>
</evidence>
<evidence type="ECO:0000313" key="12">
    <source>
        <dbReference type="Proteomes" id="UP001153636"/>
    </source>
</evidence>
<protein>
    <submittedName>
        <fullName evidence="11">Uncharacterized protein</fullName>
    </submittedName>
</protein>
<dbReference type="PROSITE" id="PS51450">
    <property type="entry name" value="LRR"/>
    <property type="match status" value="1"/>
</dbReference>
<evidence type="ECO:0000256" key="5">
    <source>
        <dbReference type="ARBA" id="ARBA00022737"/>
    </source>
</evidence>
<evidence type="ECO:0000256" key="4">
    <source>
        <dbReference type="ARBA" id="ARBA00022729"/>
    </source>
</evidence>
<keyword evidence="6 9" id="KW-1133">Transmembrane helix</keyword>
<dbReference type="GO" id="GO:0038023">
    <property type="term" value="F:signaling receptor activity"/>
    <property type="evidence" value="ECO:0007669"/>
    <property type="project" value="TreeGrafter"/>
</dbReference>
<dbReference type="InterPro" id="IPR032675">
    <property type="entry name" value="LRR_dom_sf"/>
</dbReference>
<feature type="signal peptide" evidence="10">
    <location>
        <begin position="1"/>
        <end position="20"/>
    </location>
</feature>
<dbReference type="GO" id="GO:0005886">
    <property type="term" value="C:plasma membrane"/>
    <property type="evidence" value="ECO:0007669"/>
    <property type="project" value="TreeGrafter"/>
</dbReference>
<dbReference type="Gene3D" id="3.80.10.10">
    <property type="entry name" value="Ribonuclease Inhibitor"/>
    <property type="match status" value="1"/>
</dbReference>
<evidence type="ECO:0000313" key="11">
    <source>
        <dbReference type="EMBL" id="CAH1103293.1"/>
    </source>
</evidence>
<gene>
    <name evidence="11" type="ORF">PSYICH_LOCUS4538</name>
</gene>
<evidence type="ECO:0000256" key="8">
    <source>
        <dbReference type="ARBA" id="ARBA00023180"/>
    </source>
</evidence>
<accession>A0A9P0G813</accession>
<evidence type="ECO:0000256" key="3">
    <source>
        <dbReference type="ARBA" id="ARBA00022692"/>
    </source>
</evidence>
<keyword evidence="4 10" id="KW-0732">Signal</keyword>
<keyword evidence="5" id="KW-0677">Repeat</keyword>
<evidence type="ECO:0000256" key="6">
    <source>
        <dbReference type="ARBA" id="ARBA00022989"/>
    </source>
</evidence>
<comment type="subcellular location">
    <subcellularLocation>
        <location evidence="1">Membrane</location>
        <topology evidence="1">Single-pass membrane protein</topology>
    </subcellularLocation>
</comment>
<proteinExistence type="predicted"/>
<evidence type="ECO:0000256" key="1">
    <source>
        <dbReference type="ARBA" id="ARBA00004167"/>
    </source>
</evidence>
<name>A0A9P0G813_9CUCU</name>
<dbReference type="GO" id="GO:0007165">
    <property type="term" value="P:signal transduction"/>
    <property type="evidence" value="ECO:0007669"/>
    <property type="project" value="TreeGrafter"/>
</dbReference>
<dbReference type="SUPFAM" id="SSF52058">
    <property type="entry name" value="L domain-like"/>
    <property type="match status" value="1"/>
</dbReference>
<dbReference type="SMART" id="SM00369">
    <property type="entry name" value="LRR_TYP"/>
    <property type="match status" value="3"/>
</dbReference>
<evidence type="ECO:0000256" key="7">
    <source>
        <dbReference type="ARBA" id="ARBA00023136"/>
    </source>
</evidence>
<evidence type="ECO:0000256" key="10">
    <source>
        <dbReference type="SAM" id="SignalP"/>
    </source>
</evidence>
<feature type="transmembrane region" description="Helical" evidence="9">
    <location>
        <begin position="284"/>
        <end position="303"/>
    </location>
</feature>
<dbReference type="OrthoDB" id="694479at2759"/>
<dbReference type="AlphaFoldDB" id="A0A9P0G813"/>
<dbReference type="PANTHER" id="PTHR24365">
    <property type="entry name" value="TOLL-LIKE RECEPTOR"/>
    <property type="match status" value="1"/>
</dbReference>
<dbReference type="EMBL" id="OV651826">
    <property type="protein sequence ID" value="CAH1103293.1"/>
    <property type="molecule type" value="Genomic_DNA"/>
</dbReference>
<dbReference type="Pfam" id="PF13855">
    <property type="entry name" value="LRR_8"/>
    <property type="match status" value="1"/>
</dbReference>
<keyword evidence="7 9" id="KW-0472">Membrane</keyword>
<dbReference type="Proteomes" id="UP001153636">
    <property type="component" value="Chromosome 14"/>
</dbReference>
<sequence length="329" mass="38150">MKINIFWLLNLQLFFCYTHGTDCRKEPKCEVTRVHKMKAANCYDRQFKSFPKCLTGDVEVIDLTFNRIRKVSRADLSKFSYLKFLYLADNLLSKLDGDVFDDLTSLTTLDLSLNALNKVPPSVFQLPSLKSLYIGQNWNINIVDALEVSRPIQSPLTQIDISQTTDEENYSNFPDFGILPFLVVLNITGNFYFSIRPALFMGLCNLQKLINDNVTTEFEDACDCWKINNWLTLRKIKFTPFTCNVPQAKCLENDFKEDDLQIYNQCSETFKHIQKTNLIIKSSIGVGVGVIVILFLIGIFLFWRRRNKRRSHLQNRKKSVPNEYTLCDN</sequence>
<dbReference type="InterPro" id="IPR003591">
    <property type="entry name" value="Leu-rich_rpt_typical-subtyp"/>
</dbReference>
<keyword evidence="3 9" id="KW-0812">Transmembrane</keyword>
<organism evidence="11 12">
    <name type="scientific">Psylliodes chrysocephalus</name>
    <dbReference type="NCBI Taxonomy" id="3402493"/>
    <lineage>
        <taxon>Eukaryota</taxon>
        <taxon>Metazoa</taxon>
        <taxon>Ecdysozoa</taxon>
        <taxon>Arthropoda</taxon>
        <taxon>Hexapoda</taxon>
        <taxon>Insecta</taxon>
        <taxon>Pterygota</taxon>
        <taxon>Neoptera</taxon>
        <taxon>Endopterygota</taxon>
        <taxon>Coleoptera</taxon>
        <taxon>Polyphaga</taxon>
        <taxon>Cucujiformia</taxon>
        <taxon>Chrysomeloidea</taxon>
        <taxon>Chrysomelidae</taxon>
        <taxon>Galerucinae</taxon>
        <taxon>Alticini</taxon>
        <taxon>Psylliodes</taxon>
    </lineage>
</organism>